<evidence type="ECO:0000259" key="2">
    <source>
        <dbReference type="Pfam" id="PF02881"/>
    </source>
</evidence>
<dbReference type="InterPro" id="IPR036225">
    <property type="entry name" value="SRP/SRP_N"/>
</dbReference>
<keyword evidence="4" id="KW-1185">Reference proteome</keyword>
<dbReference type="GO" id="GO:0005525">
    <property type="term" value="F:GTP binding"/>
    <property type="evidence" value="ECO:0007669"/>
    <property type="project" value="InterPro"/>
</dbReference>
<evidence type="ECO:0000256" key="1">
    <source>
        <dbReference type="SAM" id="MobiDB-lite"/>
    </source>
</evidence>
<protein>
    <submittedName>
        <fullName evidence="3">Chloroplast SRP receptor</fullName>
    </submittedName>
</protein>
<feature type="region of interest" description="Disordered" evidence="1">
    <location>
        <begin position="1"/>
        <end position="50"/>
    </location>
</feature>
<reference evidence="3 4" key="1">
    <citation type="journal article" date="2018" name="Sci. Rep.">
        <title>Raphidocelis subcapitata (=Pseudokirchneriella subcapitata) provides an insight into genome evolution and environmental adaptations in the Sphaeropleales.</title>
        <authorList>
            <person name="Suzuki S."/>
            <person name="Yamaguchi H."/>
            <person name="Nakajima N."/>
            <person name="Kawachi M."/>
        </authorList>
    </citation>
    <scope>NUCLEOTIDE SEQUENCE [LARGE SCALE GENOMIC DNA]</scope>
    <source>
        <strain evidence="3 4">NIES-35</strain>
    </source>
</reference>
<gene>
    <name evidence="3" type="ORF">Rsub_06886</name>
</gene>
<name>A0A2V0P9P4_9CHLO</name>
<dbReference type="AlphaFoldDB" id="A0A2V0P9P4"/>
<dbReference type="InParanoid" id="A0A2V0P9P4"/>
<dbReference type="OrthoDB" id="565013at2759"/>
<accession>A0A2V0P9P4</accession>
<dbReference type="STRING" id="307507.A0A2V0P9P4"/>
<comment type="caution">
    <text evidence="3">The sequence shown here is derived from an EMBL/GenBank/DDBJ whole genome shotgun (WGS) entry which is preliminary data.</text>
</comment>
<dbReference type="GO" id="GO:0006614">
    <property type="term" value="P:SRP-dependent cotranslational protein targeting to membrane"/>
    <property type="evidence" value="ECO:0007669"/>
    <property type="project" value="InterPro"/>
</dbReference>
<dbReference type="EMBL" id="BDRX01000045">
    <property type="protein sequence ID" value="GBF93887.1"/>
    <property type="molecule type" value="Genomic_DNA"/>
</dbReference>
<organism evidence="3 4">
    <name type="scientific">Raphidocelis subcapitata</name>
    <dbReference type="NCBI Taxonomy" id="307507"/>
    <lineage>
        <taxon>Eukaryota</taxon>
        <taxon>Viridiplantae</taxon>
        <taxon>Chlorophyta</taxon>
        <taxon>core chlorophytes</taxon>
        <taxon>Chlorophyceae</taxon>
        <taxon>CS clade</taxon>
        <taxon>Sphaeropleales</taxon>
        <taxon>Selenastraceae</taxon>
        <taxon>Raphidocelis</taxon>
    </lineage>
</organism>
<dbReference type="Gene3D" id="1.20.120.140">
    <property type="entry name" value="Signal recognition particle SRP54, nucleotide-binding domain"/>
    <property type="match status" value="1"/>
</dbReference>
<feature type="compositionally biased region" description="Low complexity" evidence="1">
    <location>
        <begin position="1"/>
        <end position="27"/>
    </location>
</feature>
<feature type="compositionally biased region" description="Low complexity" evidence="1">
    <location>
        <begin position="37"/>
        <end position="47"/>
    </location>
</feature>
<feature type="domain" description="Signal recognition particle SRP54 helical bundle" evidence="2">
    <location>
        <begin position="94"/>
        <end position="122"/>
    </location>
</feature>
<dbReference type="Pfam" id="PF02881">
    <property type="entry name" value="SRP54_N"/>
    <property type="match status" value="1"/>
</dbReference>
<dbReference type="Proteomes" id="UP000247498">
    <property type="component" value="Unassembled WGS sequence"/>
</dbReference>
<keyword evidence="3" id="KW-0675">Receptor</keyword>
<evidence type="ECO:0000313" key="3">
    <source>
        <dbReference type="EMBL" id="GBF93887.1"/>
    </source>
</evidence>
<dbReference type="InterPro" id="IPR013822">
    <property type="entry name" value="Signal_recog_particl_SRP54_hlx"/>
</dbReference>
<dbReference type="InterPro" id="IPR042101">
    <property type="entry name" value="SRP54_N_sf"/>
</dbReference>
<sequence>MQQQQRRVGVRRGAFSPAPGAAARRAAAPPPRRGRCARAAPAPSAPGTPNVLQRLGRVLKEKAAGDLERFVQGTSKTRERLGLVEELLTFWSLEDYETTLEELEEVLITADFGPKTALKIVTLLDPVRFPGAIKVFAREICRNDLLSFGKMHFFFPDSRLGLDLNTDRALKEARFDRHFVRDLTWSRHQLEELAERRFRAAQDALKAEAATAGRPYAAEDGGDGAAPAVTATSFADLFKQVRGEDFSSYLSKLSTPRELLIMMTEMLSRIEAHPDGGLTAQDMELAVMRALEQSV</sequence>
<proteinExistence type="predicted"/>
<dbReference type="SUPFAM" id="SSF47364">
    <property type="entry name" value="Domain of the SRP/SRP receptor G-proteins"/>
    <property type="match status" value="1"/>
</dbReference>
<evidence type="ECO:0000313" key="4">
    <source>
        <dbReference type="Proteomes" id="UP000247498"/>
    </source>
</evidence>